<keyword evidence="1" id="KW-0732">Signal</keyword>
<name>A0A4U1BSI5_9GAMM</name>
<feature type="chain" id="PRO_5020639316" description="DUF2268 domain-containing protein" evidence="1">
    <location>
        <begin position="26"/>
        <end position="283"/>
    </location>
</feature>
<keyword evidence="3" id="KW-1185">Reference proteome</keyword>
<accession>A0A4U1BSI5</accession>
<evidence type="ECO:0008006" key="4">
    <source>
        <dbReference type="Google" id="ProtNLM"/>
    </source>
</evidence>
<proteinExistence type="predicted"/>
<evidence type="ECO:0000313" key="3">
    <source>
        <dbReference type="Proteomes" id="UP000305675"/>
    </source>
</evidence>
<organism evidence="2 3">
    <name type="scientific">Ferrimonas aestuarii</name>
    <dbReference type="NCBI Taxonomy" id="2569539"/>
    <lineage>
        <taxon>Bacteria</taxon>
        <taxon>Pseudomonadati</taxon>
        <taxon>Pseudomonadota</taxon>
        <taxon>Gammaproteobacteria</taxon>
        <taxon>Alteromonadales</taxon>
        <taxon>Ferrimonadaceae</taxon>
        <taxon>Ferrimonas</taxon>
    </lineage>
</organism>
<dbReference type="OrthoDB" id="6258463at2"/>
<gene>
    <name evidence="2" type="ORF">FCL42_02315</name>
</gene>
<dbReference type="EMBL" id="SWCJ01000001">
    <property type="protein sequence ID" value="TKB58603.1"/>
    <property type="molecule type" value="Genomic_DNA"/>
</dbReference>
<dbReference type="Proteomes" id="UP000305675">
    <property type="component" value="Unassembled WGS sequence"/>
</dbReference>
<feature type="signal peptide" evidence="1">
    <location>
        <begin position="1"/>
        <end position="25"/>
    </location>
</feature>
<sequence length="283" mass="32490">MMKKLTNTLLSLGMPLLLNAPFALAEIDPFYANAKVQSQAPKAFVLQPQSLKFVRQAMRITQEEANSLTMAIVKDDEIEAMLESWPTLSFDEMLPYLVDIFELQCRLVGIGEPKLIIDSHSYPGKTVYFDFDPDNPDRGTVFLNSEKLAQMDNWTVLALMIHETRHSLQFQLAFDDNGIMASTYRAAFEAQKQLTDYSFSDFMTLANEYEAFQFANQVVGRLSHWQWDMESMGSYVSQFHPDGKLKVDLIKLHNQDKGQSLLDKFNHAVKPQWQNRQQTQTSQ</sequence>
<reference evidence="2 3" key="1">
    <citation type="submission" date="2019-04" db="EMBL/GenBank/DDBJ databases">
        <authorList>
            <person name="Hwang J.C."/>
        </authorList>
    </citation>
    <scope>NUCLEOTIDE SEQUENCE [LARGE SCALE GENOMIC DNA]</scope>
    <source>
        <strain evidence="2 3">IMCC35002</strain>
    </source>
</reference>
<protein>
    <recommendedName>
        <fullName evidence="4">DUF2268 domain-containing protein</fullName>
    </recommendedName>
</protein>
<dbReference type="AlphaFoldDB" id="A0A4U1BSI5"/>
<comment type="caution">
    <text evidence="2">The sequence shown here is derived from an EMBL/GenBank/DDBJ whole genome shotgun (WGS) entry which is preliminary data.</text>
</comment>
<evidence type="ECO:0000313" key="2">
    <source>
        <dbReference type="EMBL" id="TKB58603.1"/>
    </source>
</evidence>
<evidence type="ECO:0000256" key="1">
    <source>
        <dbReference type="SAM" id="SignalP"/>
    </source>
</evidence>
<dbReference type="RefSeq" id="WP_136861751.1">
    <property type="nucleotide sequence ID" value="NZ_SWCJ01000001.1"/>
</dbReference>